<dbReference type="Proteomes" id="UP000424752">
    <property type="component" value="Chromosome"/>
</dbReference>
<organism evidence="3 4">
    <name type="scientific">Erwinia sorbitola</name>
    <dbReference type="NCBI Taxonomy" id="2681984"/>
    <lineage>
        <taxon>Bacteria</taxon>
        <taxon>Pseudomonadati</taxon>
        <taxon>Pseudomonadota</taxon>
        <taxon>Gammaproteobacteria</taxon>
        <taxon>Enterobacterales</taxon>
        <taxon>Erwiniaceae</taxon>
        <taxon>Erwinia</taxon>
    </lineage>
</organism>
<keyword evidence="1" id="KW-1133">Transmembrane helix</keyword>
<evidence type="ECO:0000313" key="5">
    <source>
        <dbReference type="Proteomes" id="UP000480164"/>
    </source>
</evidence>
<accession>A0A6I6EI58</accession>
<keyword evidence="1" id="KW-0472">Membrane</keyword>
<gene>
    <name evidence="2" type="ORF">GK011_18555</name>
    <name evidence="3" type="ORF">GN242_20390</name>
</gene>
<proteinExistence type="predicted"/>
<evidence type="ECO:0000313" key="3">
    <source>
        <dbReference type="EMBL" id="QGU89414.1"/>
    </source>
</evidence>
<sequence length="134" mass="15933">MDARKLILTNGFTLRELLRLKTQYLSKKRIVYGRIQKVTEDESFDRFILLTSDLSSGAFFLVHGVVFFMFFGHFFDEGFNGGWILFFFFLGFILYDLFSRAKSTNLSILIIIKLMMLRLRMRWYKISPPQIMDD</sequence>
<accession>A0A6L6GTB5</accession>
<dbReference type="Proteomes" id="UP000480164">
    <property type="component" value="Unassembled WGS sequence"/>
</dbReference>
<dbReference type="AlphaFoldDB" id="A0A6I6EI58"/>
<evidence type="ECO:0000313" key="2">
    <source>
        <dbReference type="EMBL" id="MTD28936.1"/>
    </source>
</evidence>
<feature type="transmembrane region" description="Helical" evidence="1">
    <location>
        <begin position="81"/>
        <end position="98"/>
    </location>
</feature>
<evidence type="ECO:0000256" key="1">
    <source>
        <dbReference type="SAM" id="Phobius"/>
    </source>
</evidence>
<dbReference type="RefSeq" id="WP_154754169.1">
    <property type="nucleotide sequence ID" value="NZ_CP046509.1"/>
</dbReference>
<dbReference type="EMBL" id="WLZX01000010">
    <property type="protein sequence ID" value="MTD28936.1"/>
    <property type="molecule type" value="Genomic_DNA"/>
</dbReference>
<feature type="transmembrane region" description="Helical" evidence="1">
    <location>
        <begin position="54"/>
        <end position="75"/>
    </location>
</feature>
<protein>
    <submittedName>
        <fullName evidence="3">Uncharacterized protein</fullName>
    </submittedName>
</protein>
<evidence type="ECO:0000313" key="4">
    <source>
        <dbReference type="Proteomes" id="UP000424752"/>
    </source>
</evidence>
<keyword evidence="1" id="KW-0812">Transmembrane</keyword>
<dbReference type="EMBL" id="CP046509">
    <property type="protein sequence ID" value="QGU89414.1"/>
    <property type="molecule type" value="Genomic_DNA"/>
</dbReference>
<reference evidence="3 4" key="2">
    <citation type="submission" date="2019-12" db="EMBL/GenBank/DDBJ databases">
        <title>Erwinia sp. nov., isolated from droppings of birds in the Qinghai-Tiebt plateau of China.</title>
        <authorList>
            <person name="Ge Y."/>
        </authorList>
    </citation>
    <scope>NUCLEOTIDE SEQUENCE [LARGE SCALE GENOMIC DNA]</scope>
    <source>
        <strain evidence="3 4">J780</strain>
    </source>
</reference>
<name>A0A6I6EI58_9GAMM</name>
<reference evidence="2 5" key="1">
    <citation type="submission" date="2019-11" db="EMBL/GenBank/DDBJ databases">
        <title>Erwinia sp. nov., isolated from feces of birds in Tibet plateau of China.</title>
        <authorList>
            <person name="Ge Y."/>
        </authorList>
    </citation>
    <scope>NUCLEOTIDE SEQUENCE [LARGE SCALE GENOMIC DNA]</scope>
    <source>
        <strain evidence="2 5">J316</strain>
    </source>
</reference>
<dbReference type="KEGG" id="erwi:GN242_20390"/>
<keyword evidence="5" id="KW-1185">Reference proteome</keyword>